<protein>
    <submittedName>
        <fullName evidence="2">Uncharacterized protein</fullName>
    </submittedName>
</protein>
<feature type="transmembrane region" description="Helical" evidence="1">
    <location>
        <begin position="98"/>
        <end position="121"/>
    </location>
</feature>
<accession>A0ABQ9YHA2</accession>
<keyword evidence="1" id="KW-1133">Transmembrane helix</keyword>
<comment type="caution">
    <text evidence="2">The sequence shown here is derived from an EMBL/GenBank/DDBJ whole genome shotgun (WGS) entry which is preliminary data.</text>
</comment>
<feature type="transmembrane region" description="Helical" evidence="1">
    <location>
        <begin position="167"/>
        <end position="185"/>
    </location>
</feature>
<keyword evidence="1" id="KW-0472">Membrane</keyword>
<feature type="transmembrane region" description="Helical" evidence="1">
    <location>
        <begin position="61"/>
        <end position="86"/>
    </location>
</feature>
<reference evidence="2 3" key="1">
    <citation type="journal article" date="2022" name="bioRxiv">
        <title>Genomics of Preaxostyla Flagellates Illuminates Evolutionary Transitions and the Path Towards Mitochondrial Loss.</title>
        <authorList>
            <person name="Novak L.V.F."/>
            <person name="Treitli S.C."/>
            <person name="Pyrih J."/>
            <person name="Halakuc P."/>
            <person name="Pipaliya S.V."/>
            <person name="Vacek V."/>
            <person name="Brzon O."/>
            <person name="Soukal P."/>
            <person name="Eme L."/>
            <person name="Dacks J.B."/>
            <person name="Karnkowska A."/>
            <person name="Elias M."/>
            <person name="Hampl V."/>
        </authorList>
    </citation>
    <scope>NUCLEOTIDE SEQUENCE [LARGE SCALE GENOMIC DNA]</scope>
    <source>
        <strain evidence="2">NAU3</strain>
        <tissue evidence="2">Gut</tissue>
    </source>
</reference>
<feature type="transmembrane region" description="Helical" evidence="1">
    <location>
        <begin position="27"/>
        <end position="49"/>
    </location>
</feature>
<sequence length="200" mass="22552">MELTNTFLSLSESNAIPHCPAAGTSNVFSIISIVVAAVAFIWFILQLISPERKLLLPIKKWFVVFHVAEHVVNIVVFIFLCIKYPAGKTCYHYYNANYLWVRVLLAITSAVCTVTGILVLLPIYSTILVYLNLLANGVNIIFIMVHLFGCYCSGNMTHQWNITQNVIALSLLPILNFIALLMINFQVDMRTIRSNISNRN</sequence>
<organism evidence="2 3">
    <name type="scientific">Blattamonas nauphoetae</name>
    <dbReference type="NCBI Taxonomy" id="2049346"/>
    <lineage>
        <taxon>Eukaryota</taxon>
        <taxon>Metamonada</taxon>
        <taxon>Preaxostyla</taxon>
        <taxon>Oxymonadida</taxon>
        <taxon>Blattamonas</taxon>
    </lineage>
</organism>
<evidence type="ECO:0000313" key="2">
    <source>
        <dbReference type="EMBL" id="KAK2963138.1"/>
    </source>
</evidence>
<proteinExistence type="predicted"/>
<gene>
    <name evidence="2" type="ORF">BLNAU_1671</name>
</gene>
<evidence type="ECO:0000256" key="1">
    <source>
        <dbReference type="SAM" id="Phobius"/>
    </source>
</evidence>
<dbReference type="EMBL" id="JARBJD010000007">
    <property type="protein sequence ID" value="KAK2963138.1"/>
    <property type="molecule type" value="Genomic_DNA"/>
</dbReference>
<feature type="transmembrane region" description="Helical" evidence="1">
    <location>
        <begin position="128"/>
        <end position="147"/>
    </location>
</feature>
<dbReference type="Proteomes" id="UP001281761">
    <property type="component" value="Unassembled WGS sequence"/>
</dbReference>
<name>A0ABQ9YHA2_9EUKA</name>
<keyword evidence="3" id="KW-1185">Reference proteome</keyword>
<evidence type="ECO:0000313" key="3">
    <source>
        <dbReference type="Proteomes" id="UP001281761"/>
    </source>
</evidence>
<keyword evidence="1" id="KW-0812">Transmembrane</keyword>